<evidence type="ECO:0000313" key="2">
    <source>
        <dbReference type="Proteomes" id="UP000224460"/>
    </source>
</evidence>
<gene>
    <name evidence="1" type="ORF">CS063_08650</name>
</gene>
<comment type="caution">
    <text evidence="1">The sequence shown here is derived from an EMBL/GenBank/DDBJ whole genome shotgun (WGS) entry which is preliminary data.</text>
</comment>
<evidence type="ECO:0000313" key="1">
    <source>
        <dbReference type="EMBL" id="PHV70825.1"/>
    </source>
</evidence>
<organism evidence="1 2">
    <name type="scientific">Sporanaerobium hydrogeniformans</name>
    <dbReference type="NCBI Taxonomy" id="3072179"/>
    <lineage>
        <taxon>Bacteria</taxon>
        <taxon>Bacillati</taxon>
        <taxon>Bacillota</taxon>
        <taxon>Clostridia</taxon>
        <taxon>Lachnospirales</taxon>
        <taxon>Lachnospiraceae</taxon>
        <taxon>Sporanaerobium</taxon>
    </lineage>
</organism>
<protein>
    <submittedName>
        <fullName evidence="1">Uncharacterized protein</fullName>
    </submittedName>
</protein>
<dbReference type="Proteomes" id="UP000224460">
    <property type="component" value="Unassembled WGS sequence"/>
</dbReference>
<name>A0AC61DDF0_9FIRM</name>
<dbReference type="EMBL" id="PEDL01000007">
    <property type="protein sequence ID" value="PHV70825.1"/>
    <property type="molecule type" value="Genomic_DNA"/>
</dbReference>
<accession>A0AC61DDF0</accession>
<reference evidence="1" key="1">
    <citation type="submission" date="2017-10" db="EMBL/GenBank/DDBJ databases">
        <title>Genome sequence of cellulolytic Lachnospiraceae bacterium XHS1971 isolated from hotspring sediment.</title>
        <authorList>
            <person name="Vasudevan G."/>
            <person name="Joshi A.J."/>
            <person name="Hivarkar S."/>
            <person name="Lanjekar V.B."/>
            <person name="Dhakephalkar P.K."/>
            <person name="Dagar S."/>
        </authorList>
    </citation>
    <scope>NUCLEOTIDE SEQUENCE</scope>
    <source>
        <strain evidence="1">XHS1971</strain>
    </source>
</reference>
<proteinExistence type="predicted"/>
<keyword evidence="2" id="KW-1185">Reference proteome</keyword>
<sequence>MRFKDMKLWPKIKIFLIIIVSFIAYIGLFHREIIDVMLSGEQVYQYQPGMSLDGTGVYPNTIEPSENK</sequence>